<dbReference type="SMART" id="SM00487">
    <property type="entry name" value="DEXDc"/>
    <property type="match status" value="1"/>
</dbReference>
<dbReference type="Gene3D" id="3.40.50.300">
    <property type="entry name" value="P-loop containing nucleotide triphosphate hydrolases"/>
    <property type="match status" value="2"/>
</dbReference>
<dbReference type="InterPro" id="IPR044773">
    <property type="entry name" value="DDX18/Has1_DEADc"/>
</dbReference>
<dbReference type="RefSeq" id="XP_005782135.1">
    <property type="nucleotide sequence ID" value="XM_005782078.1"/>
</dbReference>
<dbReference type="PROSITE" id="PS51192">
    <property type="entry name" value="HELICASE_ATP_BIND_1"/>
    <property type="match status" value="1"/>
</dbReference>
<evidence type="ECO:0000256" key="9">
    <source>
        <dbReference type="RuleBase" id="RU365068"/>
    </source>
</evidence>
<feature type="domain" description="Helicase ATP-binding" evidence="11">
    <location>
        <begin position="14"/>
        <end position="190"/>
    </location>
</feature>
<dbReference type="Pfam" id="PF00271">
    <property type="entry name" value="Helicase_C"/>
    <property type="match status" value="1"/>
</dbReference>
<evidence type="ECO:0000256" key="10">
    <source>
        <dbReference type="SAM" id="MobiDB-lite"/>
    </source>
</evidence>
<dbReference type="FunFam" id="3.40.50.300:FF:000379">
    <property type="entry name" value="RNA helicase"/>
    <property type="match status" value="1"/>
</dbReference>
<evidence type="ECO:0000256" key="2">
    <source>
        <dbReference type="ARBA" id="ARBA00022801"/>
    </source>
</evidence>
<evidence type="ECO:0000256" key="3">
    <source>
        <dbReference type="ARBA" id="ARBA00022806"/>
    </source>
</evidence>
<dbReference type="PROSITE" id="PS51194">
    <property type="entry name" value="HELICASE_CTER"/>
    <property type="match status" value="1"/>
</dbReference>
<organism evidence="13 14">
    <name type="scientific">Emiliania huxleyi (strain CCMP1516)</name>
    <dbReference type="NCBI Taxonomy" id="280463"/>
    <lineage>
        <taxon>Eukaryota</taxon>
        <taxon>Haptista</taxon>
        <taxon>Haptophyta</taxon>
        <taxon>Prymnesiophyceae</taxon>
        <taxon>Isochrysidales</taxon>
        <taxon>Noelaerhabdaceae</taxon>
        <taxon>Emiliania</taxon>
    </lineage>
</organism>
<dbReference type="EnsemblProtists" id="EOD29706">
    <property type="protein sequence ID" value="EOD29706"/>
    <property type="gene ID" value="EMIHUDRAFT_418435"/>
</dbReference>
<keyword evidence="3 8" id="KW-0347">Helicase</keyword>
<dbReference type="InterPro" id="IPR014001">
    <property type="entry name" value="Helicase_ATP-bd"/>
</dbReference>
<dbReference type="InterPro" id="IPR001650">
    <property type="entry name" value="Helicase_C-like"/>
</dbReference>
<dbReference type="PANTHER" id="PTHR24031">
    <property type="entry name" value="RNA HELICASE"/>
    <property type="match status" value="1"/>
</dbReference>
<dbReference type="SMART" id="SM01178">
    <property type="entry name" value="DUF4217"/>
    <property type="match status" value="1"/>
</dbReference>
<dbReference type="STRING" id="2903.R1F399"/>
<dbReference type="SMART" id="SM00490">
    <property type="entry name" value="HELICc"/>
    <property type="match status" value="1"/>
</dbReference>
<comment type="function">
    <text evidence="9">RNA helicase.</text>
</comment>
<dbReference type="GO" id="GO:0016787">
    <property type="term" value="F:hydrolase activity"/>
    <property type="evidence" value="ECO:0007669"/>
    <property type="project" value="UniProtKB-KW"/>
</dbReference>
<evidence type="ECO:0000256" key="5">
    <source>
        <dbReference type="ARBA" id="ARBA00022884"/>
    </source>
</evidence>
<name>A0A0D3K1S1_EMIH1</name>
<feature type="domain" description="Helicase C-terminal" evidence="12">
    <location>
        <begin position="219"/>
        <end position="375"/>
    </location>
</feature>
<dbReference type="Pfam" id="PF13959">
    <property type="entry name" value="CTE_SPB4"/>
    <property type="match status" value="1"/>
</dbReference>
<dbReference type="InterPro" id="IPR025313">
    <property type="entry name" value="SPB4-like_CTE"/>
</dbReference>
<sequence length="468" mass="52576">MGFETLTEIQARSIPPLLRGLDVLAQAKTGSGKTLSFLIPAVELLARARWLPRNGTGMVCISPTRELALQIYGVLRELCAHHRQTHGLVIGGANRRAEAEKLAKGVCHLVATPGRFLDHLSGTKGFVVTNLQMLVIDEADRILEIGFEEDMRAIIKLLPTQGRQTALFSATQTKNVADLARLAIQNKPVYVEALPPPDAYLRYFLEPGLRFVVCESAKRFLLLFTFLKKNLKKKVIVFFSSCNSVKYHAELFNYIDLPVLDLHGDQKQNKRTATFFEFCSAESGILFSTDVAARGLDIPAVDWIVQYDPPDEPKAYIHRVGRTARAGGQGRALLFLLPQEMAFLKYLKQANVPVSEFEFPASKLANVEAQLQKLVAKNYYLHKSARDAYRSYIHSYNSHSFKDVFDVYALDLAGVAKSFGFENPPKVTLMLKANPKEPQRRKGKAGRFSEDNPYGSRPKQEDRRQFSR</sequence>
<dbReference type="CDD" id="cd18787">
    <property type="entry name" value="SF2_C_DEAD"/>
    <property type="match status" value="1"/>
</dbReference>
<keyword evidence="5 9" id="KW-0694">RNA-binding</keyword>
<dbReference type="KEGG" id="ehx:EMIHUDRAFT_418435"/>
<dbReference type="PaxDb" id="2903-EOD29706"/>
<dbReference type="AlphaFoldDB" id="A0A0D3K1S1"/>
<dbReference type="GO" id="GO:0005524">
    <property type="term" value="F:ATP binding"/>
    <property type="evidence" value="ECO:0007669"/>
    <property type="project" value="UniProtKB-UniRule"/>
</dbReference>
<evidence type="ECO:0000313" key="13">
    <source>
        <dbReference type="EnsemblProtists" id="EOD29706"/>
    </source>
</evidence>
<dbReference type="eggNOG" id="KOG0342">
    <property type="taxonomic scope" value="Eukaryota"/>
</dbReference>
<keyword evidence="1 8" id="KW-0547">Nucleotide-binding</keyword>
<evidence type="ECO:0000259" key="12">
    <source>
        <dbReference type="PROSITE" id="PS51194"/>
    </source>
</evidence>
<dbReference type="Pfam" id="PF00270">
    <property type="entry name" value="DEAD"/>
    <property type="match status" value="1"/>
</dbReference>
<evidence type="ECO:0000256" key="6">
    <source>
        <dbReference type="ARBA" id="ARBA00024357"/>
    </source>
</evidence>
<accession>A0A0D3K1S1</accession>
<dbReference type="InterPro" id="IPR027417">
    <property type="entry name" value="P-loop_NTPase"/>
</dbReference>
<comment type="similarity">
    <text evidence="6">Belongs to the DEAD box helicase family. DDX18/HAS1 subfamily.</text>
</comment>
<protein>
    <recommendedName>
        <fullName evidence="9">ATP-dependent RNA helicase</fullName>
        <ecNumber evidence="9">3.6.4.13</ecNumber>
    </recommendedName>
</protein>
<dbReference type="OMA" id="LMEFHSQ"/>
<evidence type="ECO:0000259" key="11">
    <source>
        <dbReference type="PROSITE" id="PS51192"/>
    </source>
</evidence>
<comment type="domain">
    <text evidence="9">The Q motif is unique to and characteristic of the DEAD box family of RNA helicases and controls ATP binding and hydrolysis.</text>
</comment>
<evidence type="ECO:0000256" key="4">
    <source>
        <dbReference type="ARBA" id="ARBA00022840"/>
    </source>
</evidence>
<dbReference type="InterPro" id="IPR011545">
    <property type="entry name" value="DEAD/DEAH_box_helicase_dom"/>
</dbReference>
<dbReference type="SUPFAM" id="SSF52540">
    <property type="entry name" value="P-loop containing nucleoside triphosphate hydrolases"/>
    <property type="match status" value="1"/>
</dbReference>
<dbReference type="Proteomes" id="UP000013827">
    <property type="component" value="Unassembled WGS sequence"/>
</dbReference>
<keyword evidence="4 8" id="KW-0067">ATP-binding</keyword>
<reference evidence="13" key="2">
    <citation type="submission" date="2024-10" db="UniProtKB">
        <authorList>
            <consortium name="EnsemblProtists"/>
        </authorList>
    </citation>
    <scope>IDENTIFICATION</scope>
</reference>
<feature type="region of interest" description="Disordered" evidence="10">
    <location>
        <begin position="430"/>
        <end position="468"/>
    </location>
</feature>
<reference evidence="14" key="1">
    <citation type="journal article" date="2013" name="Nature">
        <title>Pan genome of the phytoplankton Emiliania underpins its global distribution.</title>
        <authorList>
            <person name="Read B.A."/>
            <person name="Kegel J."/>
            <person name="Klute M.J."/>
            <person name="Kuo A."/>
            <person name="Lefebvre S.C."/>
            <person name="Maumus F."/>
            <person name="Mayer C."/>
            <person name="Miller J."/>
            <person name="Monier A."/>
            <person name="Salamov A."/>
            <person name="Young J."/>
            <person name="Aguilar M."/>
            <person name="Claverie J.M."/>
            <person name="Frickenhaus S."/>
            <person name="Gonzalez K."/>
            <person name="Herman E.K."/>
            <person name="Lin Y.C."/>
            <person name="Napier J."/>
            <person name="Ogata H."/>
            <person name="Sarno A.F."/>
            <person name="Shmutz J."/>
            <person name="Schroeder D."/>
            <person name="de Vargas C."/>
            <person name="Verret F."/>
            <person name="von Dassow P."/>
            <person name="Valentin K."/>
            <person name="Van de Peer Y."/>
            <person name="Wheeler G."/>
            <person name="Dacks J.B."/>
            <person name="Delwiche C.F."/>
            <person name="Dyhrman S.T."/>
            <person name="Glockner G."/>
            <person name="John U."/>
            <person name="Richards T."/>
            <person name="Worden A.Z."/>
            <person name="Zhang X."/>
            <person name="Grigoriev I.V."/>
            <person name="Allen A.E."/>
            <person name="Bidle K."/>
            <person name="Borodovsky M."/>
            <person name="Bowler C."/>
            <person name="Brownlee C."/>
            <person name="Cock J.M."/>
            <person name="Elias M."/>
            <person name="Gladyshev V.N."/>
            <person name="Groth M."/>
            <person name="Guda C."/>
            <person name="Hadaegh A."/>
            <person name="Iglesias-Rodriguez M.D."/>
            <person name="Jenkins J."/>
            <person name="Jones B.M."/>
            <person name="Lawson T."/>
            <person name="Leese F."/>
            <person name="Lindquist E."/>
            <person name="Lobanov A."/>
            <person name="Lomsadze A."/>
            <person name="Malik S.B."/>
            <person name="Marsh M.E."/>
            <person name="Mackinder L."/>
            <person name="Mock T."/>
            <person name="Mueller-Roeber B."/>
            <person name="Pagarete A."/>
            <person name="Parker M."/>
            <person name="Probert I."/>
            <person name="Quesneville H."/>
            <person name="Raines C."/>
            <person name="Rensing S.A."/>
            <person name="Riano-Pachon D.M."/>
            <person name="Richier S."/>
            <person name="Rokitta S."/>
            <person name="Shiraiwa Y."/>
            <person name="Soanes D.M."/>
            <person name="van der Giezen M."/>
            <person name="Wahlund T.M."/>
            <person name="Williams B."/>
            <person name="Wilson W."/>
            <person name="Wolfe G."/>
            <person name="Wurch L.L."/>
        </authorList>
    </citation>
    <scope>NUCLEOTIDE SEQUENCE</scope>
</reference>
<proteinExistence type="inferred from homology"/>
<evidence type="ECO:0000256" key="8">
    <source>
        <dbReference type="RuleBase" id="RU000492"/>
    </source>
</evidence>
<dbReference type="EC" id="3.6.4.13" evidence="9"/>
<keyword evidence="14" id="KW-1185">Reference proteome</keyword>
<feature type="compositionally biased region" description="Basic and acidic residues" evidence="10">
    <location>
        <begin position="458"/>
        <end position="468"/>
    </location>
</feature>
<keyword evidence="2 8" id="KW-0378">Hydrolase</keyword>
<evidence type="ECO:0000313" key="14">
    <source>
        <dbReference type="Proteomes" id="UP000013827"/>
    </source>
</evidence>
<dbReference type="InterPro" id="IPR000629">
    <property type="entry name" value="RNA-helicase_DEAD-box_CS"/>
</dbReference>
<comment type="catalytic activity">
    <reaction evidence="7 9">
        <text>ATP + H2O = ADP + phosphate + H(+)</text>
        <dbReference type="Rhea" id="RHEA:13065"/>
        <dbReference type="ChEBI" id="CHEBI:15377"/>
        <dbReference type="ChEBI" id="CHEBI:15378"/>
        <dbReference type="ChEBI" id="CHEBI:30616"/>
        <dbReference type="ChEBI" id="CHEBI:43474"/>
        <dbReference type="ChEBI" id="CHEBI:456216"/>
        <dbReference type="EC" id="3.6.4.13"/>
    </reaction>
</comment>
<dbReference type="GO" id="GO:0003723">
    <property type="term" value="F:RNA binding"/>
    <property type="evidence" value="ECO:0007669"/>
    <property type="project" value="UniProtKB-UniRule"/>
</dbReference>
<dbReference type="GO" id="GO:0003724">
    <property type="term" value="F:RNA helicase activity"/>
    <property type="evidence" value="ECO:0007669"/>
    <property type="project" value="UniProtKB-EC"/>
</dbReference>
<dbReference type="CDD" id="cd17942">
    <property type="entry name" value="DEADc_DDX18"/>
    <property type="match status" value="1"/>
</dbReference>
<dbReference type="HOGENOM" id="CLU_003041_26_5_1"/>
<evidence type="ECO:0000256" key="1">
    <source>
        <dbReference type="ARBA" id="ARBA00022741"/>
    </source>
</evidence>
<evidence type="ECO:0000256" key="7">
    <source>
        <dbReference type="ARBA" id="ARBA00047984"/>
    </source>
</evidence>
<dbReference type="PROSITE" id="PS00039">
    <property type="entry name" value="DEAD_ATP_HELICASE"/>
    <property type="match status" value="1"/>
</dbReference>
<dbReference type="GeneID" id="17274979"/>